<comment type="similarity">
    <text evidence="1">In the N-terminal section; belongs to the LXG family.</text>
</comment>
<dbReference type="AlphaFoldDB" id="A0A5D4SP26"/>
<evidence type="ECO:0000256" key="1">
    <source>
        <dbReference type="ARBA" id="ARBA00034117"/>
    </source>
</evidence>
<accession>A0A5D4SP26</accession>
<evidence type="ECO:0000313" key="5">
    <source>
        <dbReference type="Proteomes" id="UP000324517"/>
    </source>
</evidence>
<keyword evidence="2" id="KW-0175">Coiled coil</keyword>
<gene>
    <name evidence="4" type="ORF">FZC75_21130</name>
</gene>
<proteinExistence type="inferred from homology"/>
<name>A0A5D4SP26_9BACI</name>
<reference evidence="4 5" key="1">
    <citation type="submission" date="2019-08" db="EMBL/GenBank/DDBJ databases">
        <title>Bacillus genomes from the desert of Cuatro Cienegas, Coahuila.</title>
        <authorList>
            <person name="Olmedo-Alvarez G."/>
        </authorList>
    </citation>
    <scope>NUCLEOTIDE SEQUENCE [LARGE SCALE GENOMIC DNA]</scope>
    <source>
        <strain evidence="4 5">CH98b_3T</strain>
    </source>
</reference>
<evidence type="ECO:0000256" key="2">
    <source>
        <dbReference type="SAM" id="Coils"/>
    </source>
</evidence>
<protein>
    <recommendedName>
        <fullName evidence="3">LXG domain-containing protein</fullName>
    </recommendedName>
</protein>
<dbReference type="OrthoDB" id="7182479at2"/>
<comment type="caution">
    <text evidence="4">The sequence shown here is derived from an EMBL/GenBank/DDBJ whole genome shotgun (WGS) entry which is preliminary data.</text>
</comment>
<sequence length="618" mass="69381">MKVLDVSSLHDGIKRMSRQLSELEKQLNHVESGIRFFVSSKDSFRGKGASAIRQFYEYAHLPFLQFFQTFLANFQSKLQKLQLELDGLEGNPRGFIDEGFLTGELEDGLNQLNRMVTELTGETNAQLSRISDIVYLPRLQDHQFHEGIQQAKQSANQTVDKLHQFDHQQTQSFTALMEDLSLLQNYIEEMSQQFASGKMKLTTFSPVMLQHLKAYGKLQTKLYNQTVMQRWNSEHFPELGVFFSIGHAASFDQWANPSCAKPEPKKKTAGEAFWDFTNGFGSGIISAASDTWDGIKRLATEPDQVLKETIEFIDAVVSDPGLLLEIGHELYNSFNESVIHGDATSRGEWLGYATAIIGTSVVGDKGLSKVGGIAGKLSTKVETDLNIKLKDQQEKVLNSVKGSSAAGLERVRELMDGMFLNNQWGMAFAGVPSNVMNSVGIYDKVNDLKKHTLNRIENIAGKVLGDANNVIRTYRNADVSKLEKKYMADPRITVEMPYVGKDKSGTNSEGWLRDKDYYWKEIINKHPESLSEMNIQKINLGFSPINDKTFREHFPQYDIKELYNDTLIHHHIGGGGQAVAVPSRLHPGTGGIHNAEKASGVWGSDRKYAELLEKFLKK</sequence>
<dbReference type="InterPro" id="IPR028915">
    <property type="entry name" value="Tox-HNH-HHH_dom"/>
</dbReference>
<evidence type="ECO:0000259" key="3">
    <source>
        <dbReference type="PROSITE" id="PS51756"/>
    </source>
</evidence>
<dbReference type="InterPro" id="IPR006829">
    <property type="entry name" value="LXG_dom"/>
</dbReference>
<evidence type="ECO:0000313" key="4">
    <source>
        <dbReference type="EMBL" id="TYS63546.1"/>
    </source>
</evidence>
<dbReference type="EMBL" id="VTET01000019">
    <property type="protein sequence ID" value="TYS63546.1"/>
    <property type="molecule type" value="Genomic_DNA"/>
</dbReference>
<dbReference type="Proteomes" id="UP000324517">
    <property type="component" value="Unassembled WGS sequence"/>
</dbReference>
<dbReference type="Pfam" id="PF04740">
    <property type="entry name" value="LXG"/>
    <property type="match status" value="1"/>
</dbReference>
<dbReference type="PROSITE" id="PS51756">
    <property type="entry name" value="LXG"/>
    <property type="match status" value="1"/>
</dbReference>
<dbReference type="Pfam" id="PF15637">
    <property type="entry name" value="Tox-HNH-HHH"/>
    <property type="match status" value="1"/>
</dbReference>
<feature type="domain" description="LXG" evidence="3">
    <location>
        <begin position="1"/>
        <end position="235"/>
    </location>
</feature>
<feature type="coiled-coil region" evidence="2">
    <location>
        <begin position="6"/>
        <end position="33"/>
    </location>
</feature>
<organism evidence="4 5">
    <name type="scientific">Sutcliffiella horikoshii</name>
    <dbReference type="NCBI Taxonomy" id="79883"/>
    <lineage>
        <taxon>Bacteria</taxon>
        <taxon>Bacillati</taxon>
        <taxon>Bacillota</taxon>
        <taxon>Bacilli</taxon>
        <taxon>Bacillales</taxon>
        <taxon>Bacillaceae</taxon>
        <taxon>Sutcliffiella</taxon>
    </lineage>
</organism>
<dbReference type="RefSeq" id="WP_148980564.1">
    <property type="nucleotide sequence ID" value="NZ_JBNILM010000020.1"/>
</dbReference>